<organism evidence="4 5">
    <name type="scientific">Coilia grayii</name>
    <name type="common">Gray's grenadier anchovy</name>
    <dbReference type="NCBI Taxonomy" id="363190"/>
    <lineage>
        <taxon>Eukaryota</taxon>
        <taxon>Metazoa</taxon>
        <taxon>Chordata</taxon>
        <taxon>Craniata</taxon>
        <taxon>Vertebrata</taxon>
        <taxon>Euteleostomi</taxon>
        <taxon>Actinopterygii</taxon>
        <taxon>Neopterygii</taxon>
        <taxon>Teleostei</taxon>
        <taxon>Clupei</taxon>
        <taxon>Clupeiformes</taxon>
        <taxon>Clupeoidei</taxon>
        <taxon>Engraulidae</taxon>
        <taxon>Coilinae</taxon>
        <taxon>Coilia</taxon>
    </lineage>
</organism>
<dbReference type="InterPro" id="IPR019523">
    <property type="entry name" value="Prot_Pase1_reg-su15A/B_C"/>
</dbReference>
<feature type="compositionally biased region" description="Basic and acidic residues" evidence="2">
    <location>
        <begin position="318"/>
        <end position="336"/>
    </location>
</feature>
<dbReference type="EMBL" id="JBHFQA010000009">
    <property type="protein sequence ID" value="KAL2093041.1"/>
    <property type="molecule type" value="Genomic_DNA"/>
</dbReference>
<feature type="domain" description="Protein phosphatase 1 regulatory subunit 15A/B C-terminal" evidence="3">
    <location>
        <begin position="490"/>
        <end position="535"/>
    </location>
</feature>
<comment type="caution">
    <text evidence="4">The sequence shown here is derived from an EMBL/GenBank/DDBJ whole genome shotgun (WGS) entry which is preliminary data.</text>
</comment>
<proteinExistence type="inferred from homology"/>
<keyword evidence="5" id="KW-1185">Reference proteome</keyword>
<feature type="region of interest" description="Disordered" evidence="2">
    <location>
        <begin position="267"/>
        <end position="291"/>
    </location>
</feature>
<sequence length="560" mass="62489">METECEKQNMDRSAMNRFGDSGTMILPWTKQILFVLWEQLRFLVHLIYYSFMSVFQMFRVEVHLRISEETGPHIQHISTPGTSAEGFFLSSLFDNNKSVIVSSSSPLSKLSGDLTGTHPGSLLSSLVSDELCCSLVDDFVARAAEGFSDSEDLSIGHHASWKLGCPSEWNVFVGSEKVSSSNSDDPYYTSSHEDKVFSWENDTSTESDIVSASYDPYKPLSFSASIFGYSPRESAEKVEATSWELKVEASPSLEDNAALFCPAFAGRSDSESSWGSSDSSSADGDREESEKLWELFSSSSDPYHPLHFTACASSSKALKKDTRPVPKPDKAFEPTKESPSSTVTDTETTGPSPLSEDEEEALWQSLCHNDDPYHPLHFRACLSSSKANANANPRASSSSWTPANAGPDSGFISLTTSAFQCLGKSKKQHKRLCKRLSKRHCCTTTPDKPVLVPWKRKVKGQVRGKHDDQPAVKKVQFSPRVQVHKMRAWSFALQASRKGHWEELARDRDRFRRRVQETEQAIGYCLGQAHRERVLACQRHTGEEEDHGSEQNFEQLAFLS</sequence>
<feature type="compositionally biased region" description="Polar residues" evidence="2">
    <location>
        <begin position="337"/>
        <end position="352"/>
    </location>
</feature>
<dbReference type="Pfam" id="PF10488">
    <property type="entry name" value="PP1c_bdg"/>
    <property type="match status" value="1"/>
</dbReference>
<gene>
    <name evidence="4" type="ORF">ACEWY4_010353</name>
</gene>
<evidence type="ECO:0000313" key="5">
    <source>
        <dbReference type="Proteomes" id="UP001591681"/>
    </source>
</evidence>
<dbReference type="InterPro" id="IPR051254">
    <property type="entry name" value="PPP1R15"/>
</dbReference>
<feature type="region of interest" description="Disordered" evidence="2">
    <location>
        <begin position="317"/>
        <end position="361"/>
    </location>
</feature>
<protein>
    <recommendedName>
        <fullName evidence="3">Protein phosphatase 1 regulatory subunit 15A/B C-terminal domain-containing protein</fullName>
    </recommendedName>
</protein>
<reference evidence="4 5" key="1">
    <citation type="submission" date="2024-09" db="EMBL/GenBank/DDBJ databases">
        <title>A chromosome-level genome assembly of Gray's grenadier anchovy, Coilia grayii.</title>
        <authorList>
            <person name="Fu Z."/>
        </authorList>
    </citation>
    <scope>NUCLEOTIDE SEQUENCE [LARGE SCALE GENOMIC DNA]</scope>
    <source>
        <strain evidence="4">G4</strain>
        <tissue evidence="4">Muscle</tissue>
    </source>
</reference>
<dbReference type="AlphaFoldDB" id="A0ABD1K1M6"/>
<evidence type="ECO:0000256" key="1">
    <source>
        <dbReference type="ARBA" id="ARBA00010161"/>
    </source>
</evidence>
<feature type="compositionally biased region" description="Low complexity" evidence="2">
    <location>
        <begin position="267"/>
        <end position="282"/>
    </location>
</feature>
<dbReference type="Proteomes" id="UP001591681">
    <property type="component" value="Unassembled WGS sequence"/>
</dbReference>
<dbReference type="GO" id="GO:0051246">
    <property type="term" value="P:regulation of protein metabolic process"/>
    <property type="evidence" value="ECO:0007669"/>
    <property type="project" value="UniProtKB-ARBA"/>
</dbReference>
<evidence type="ECO:0000259" key="3">
    <source>
        <dbReference type="Pfam" id="PF10488"/>
    </source>
</evidence>
<dbReference type="PANTHER" id="PTHR16489">
    <property type="entry name" value="GH11727P"/>
    <property type="match status" value="1"/>
</dbReference>
<evidence type="ECO:0000256" key="2">
    <source>
        <dbReference type="SAM" id="MobiDB-lite"/>
    </source>
</evidence>
<comment type="similarity">
    <text evidence="1">Belongs to the PPP1R15 family.</text>
</comment>
<evidence type="ECO:0000313" key="4">
    <source>
        <dbReference type="EMBL" id="KAL2093041.1"/>
    </source>
</evidence>
<name>A0ABD1K1M6_9TELE</name>
<dbReference type="PANTHER" id="PTHR16489:SF11">
    <property type="entry name" value="PROTEIN PHOSPHATASE 1 REGULATORY SUBUNIT 15B"/>
    <property type="match status" value="1"/>
</dbReference>
<accession>A0ABD1K1M6</accession>